<gene>
    <name evidence="7" type="ORF">DXC81_09550</name>
</gene>
<keyword evidence="2" id="KW-0813">Transport</keyword>
<dbReference type="AlphaFoldDB" id="A0A3E4QP89"/>
<dbReference type="Pfam" id="PF01880">
    <property type="entry name" value="Desulfoferrodox"/>
    <property type="match status" value="1"/>
</dbReference>
<dbReference type="RefSeq" id="WP_117680185.1">
    <property type="nucleotide sequence ID" value="NZ_CAJJKC010000011.1"/>
</dbReference>
<dbReference type="InterPro" id="IPR036073">
    <property type="entry name" value="Desulfoferrodoxin_Fe-bd_dom_sf"/>
</dbReference>
<dbReference type="Gene3D" id="2.60.40.730">
    <property type="entry name" value="SOR catalytic domain"/>
    <property type="match status" value="1"/>
</dbReference>
<comment type="similarity">
    <text evidence="1">Belongs to the desulfoferrodoxin family.</text>
</comment>
<evidence type="ECO:0000256" key="3">
    <source>
        <dbReference type="ARBA" id="ARBA00022723"/>
    </source>
</evidence>
<evidence type="ECO:0000313" key="7">
    <source>
        <dbReference type="EMBL" id="RGL08041.1"/>
    </source>
</evidence>
<dbReference type="InterPro" id="IPR051233">
    <property type="entry name" value="Desulfoferrodoxin_SOR"/>
</dbReference>
<sequence length="121" mass="13341">MAHFFKADDTSNFVIAITDNAVVPTGYSLVEANSVDAAVEKHVPSIDLQRDGHIIHVTVGEVEHPMTDEHFIEWVALEADDRLEVHYLKPGQTPATFFAGGVKSGTVYAYCNLHGLWKATF</sequence>
<evidence type="ECO:0000256" key="4">
    <source>
        <dbReference type="ARBA" id="ARBA00022982"/>
    </source>
</evidence>
<organism evidence="7 8">
    <name type="scientific">Collinsella tanakaei</name>
    <dbReference type="NCBI Taxonomy" id="626935"/>
    <lineage>
        <taxon>Bacteria</taxon>
        <taxon>Bacillati</taxon>
        <taxon>Actinomycetota</taxon>
        <taxon>Coriobacteriia</taxon>
        <taxon>Coriobacteriales</taxon>
        <taxon>Coriobacteriaceae</taxon>
        <taxon>Collinsella</taxon>
    </lineage>
</organism>
<keyword evidence="4" id="KW-0249">Electron transport</keyword>
<dbReference type="SUPFAM" id="SSF49367">
    <property type="entry name" value="Superoxide reductase-like"/>
    <property type="match status" value="1"/>
</dbReference>
<name>A0A3E4QP89_9ACTN</name>
<keyword evidence="3" id="KW-0479">Metal-binding</keyword>
<comment type="caution">
    <text evidence="7">The sequence shown here is derived from an EMBL/GenBank/DDBJ whole genome shotgun (WGS) entry which is preliminary data.</text>
</comment>
<dbReference type="EMBL" id="QSRJ01000013">
    <property type="protein sequence ID" value="RGL08041.1"/>
    <property type="molecule type" value="Genomic_DNA"/>
</dbReference>
<accession>A0A3E4QP89</accession>
<dbReference type="GO" id="GO:0016491">
    <property type="term" value="F:oxidoreductase activity"/>
    <property type="evidence" value="ECO:0007669"/>
    <property type="project" value="InterPro"/>
</dbReference>
<dbReference type="GO" id="GO:0005506">
    <property type="term" value="F:iron ion binding"/>
    <property type="evidence" value="ECO:0007669"/>
    <property type="project" value="InterPro"/>
</dbReference>
<keyword evidence="5" id="KW-0408">Iron</keyword>
<evidence type="ECO:0000259" key="6">
    <source>
        <dbReference type="Pfam" id="PF01880"/>
    </source>
</evidence>
<reference evidence="7 8" key="1">
    <citation type="submission" date="2018-08" db="EMBL/GenBank/DDBJ databases">
        <title>A genome reference for cultivated species of the human gut microbiota.</title>
        <authorList>
            <person name="Zou Y."/>
            <person name="Xue W."/>
            <person name="Luo G."/>
        </authorList>
    </citation>
    <scope>NUCLEOTIDE SEQUENCE [LARGE SCALE GENOMIC DNA]</scope>
    <source>
        <strain evidence="7 8">TF08-14</strain>
    </source>
</reference>
<dbReference type="Proteomes" id="UP000260943">
    <property type="component" value="Unassembled WGS sequence"/>
</dbReference>
<evidence type="ECO:0000256" key="5">
    <source>
        <dbReference type="ARBA" id="ARBA00023004"/>
    </source>
</evidence>
<dbReference type="InterPro" id="IPR002742">
    <property type="entry name" value="Desulfoferrodoxin_Fe-bd_dom"/>
</dbReference>
<evidence type="ECO:0000256" key="2">
    <source>
        <dbReference type="ARBA" id="ARBA00022448"/>
    </source>
</evidence>
<proteinExistence type="inferred from homology"/>
<dbReference type="PANTHER" id="PTHR36541">
    <property type="entry name" value="SUPEROXIDE REDUCTASE-RELATED"/>
    <property type="match status" value="1"/>
</dbReference>
<protein>
    <submittedName>
        <fullName evidence="7">Iron-binding protein</fullName>
    </submittedName>
</protein>
<feature type="domain" description="Desulfoferrodoxin ferrous iron-binding" evidence="6">
    <location>
        <begin position="35"/>
        <end position="119"/>
    </location>
</feature>
<evidence type="ECO:0000256" key="1">
    <source>
        <dbReference type="ARBA" id="ARBA00005941"/>
    </source>
</evidence>
<evidence type="ECO:0000313" key="8">
    <source>
        <dbReference type="Proteomes" id="UP000260943"/>
    </source>
</evidence>
<dbReference type="PANTHER" id="PTHR36541:SF1">
    <property type="entry name" value="SUPEROXIDE REDUCTASE-RELATED"/>
    <property type="match status" value="1"/>
</dbReference>